<dbReference type="Proteomes" id="UP001310022">
    <property type="component" value="Unassembled WGS sequence"/>
</dbReference>
<reference evidence="1 2" key="1">
    <citation type="submission" date="2021-12" db="EMBL/GenBank/DDBJ databases">
        <title>Genome sequencing of bacteria with rrn-lacking chromosome and rrn-plasmid.</title>
        <authorList>
            <person name="Anda M."/>
            <person name="Iwasaki W."/>
        </authorList>
    </citation>
    <scope>NUCLEOTIDE SEQUENCE [LARGE SCALE GENOMIC DNA]</scope>
    <source>
        <strain evidence="1 2">NBRC 15940</strain>
    </source>
</reference>
<accession>A0AAN4W1Z0</accession>
<dbReference type="EMBL" id="BQKE01000002">
    <property type="protein sequence ID" value="GJM63030.1"/>
    <property type="molecule type" value="Genomic_DNA"/>
</dbReference>
<evidence type="ECO:0000313" key="1">
    <source>
        <dbReference type="EMBL" id="GJM63030.1"/>
    </source>
</evidence>
<protein>
    <submittedName>
        <fullName evidence="1">Uncharacterized protein</fullName>
    </submittedName>
</protein>
<dbReference type="RefSeq" id="WP_338238246.1">
    <property type="nucleotide sequence ID" value="NZ_BQKE01000002.1"/>
</dbReference>
<evidence type="ECO:0000313" key="2">
    <source>
        <dbReference type="Proteomes" id="UP001310022"/>
    </source>
</evidence>
<comment type="caution">
    <text evidence="1">The sequence shown here is derived from an EMBL/GenBank/DDBJ whole genome shotgun (WGS) entry which is preliminary data.</text>
</comment>
<gene>
    <name evidence="1" type="ORF">PEDI_35820</name>
</gene>
<organism evidence="1 2">
    <name type="scientific">Persicobacter diffluens</name>
    <dbReference type="NCBI Taxonomy" id="981"/>
    <lineage>
        <taxon>Bacteria</taxon>
        <taxon>Pseudomonadati</taxon>
        <taxon>Bacteroidota</taxon>
        <taxon>Cytophagia</taxon>
        <taxon>Cytophagales</taxon>
        <taxon>Persicobacteraceae</taxon>
        <taxon>Persicobacter</taxon>
    </lineage>
</organism>
<keyword evidence="2" id="KW-1185">Reference proteome</keyword>
<proteinExistence type="predicted"/>
<sequence>MSLDYYTRTEMSHQNRLYGDAQPVNGRTSKTQFDGTNMTANQLFSYRNQFGDMKRNGEALNRDNTH</sequence>
<dbReference type="AlphaFoldDB" id="A0AAN4W1Z0"/>
<name>A0AAN4W1Z0_9BACT</name>